<dbReference type="InterPro" id="IPR044060">
    <property type="entry name" value="Bacterial_rp_domain"/>
</dbReference>
<dbReference type="GO" id="GO:0046872">
    <property type="term" value="F:metal ion binding"/>
    <property type="evidence" value="ECO:0007669"/>
    <property type="project" value="InterPro"/>
</dbReference>
<protein>
    <recommendedName>
        <fullName evidence="2">Bacterial repeat domain-containing protein</fullName>
    </recommendedName>
</protein>
<dbReference type="InterPro" id="IPR013783">
    <property type="entry name" value="Ig-like_fold"/>
</dbReference>
<gene>
    <name evidence="3" type="ORF">OMM_02614</name>
</gene>
<dbReference type="InterPro" id="IPR003961">
    <property type="entry name" value="FN3_dom"/>
</dbReference>
<proteinExistence type="predicted"/>
<feature type="compositionally biased region" description="Basic and acidic residues" evidence="1">
    <location>
        <begin position="298"/>
        <end position="307"/>
    </location>
</feature>
<evidence type="ECO:0000256" key="1">
    <source>
        <dbReference type="SAM" id="MobiDB-lite"/>
    </source>
</evidence>
<reference evidence="4" key="1">
    <citation type="submission" date="2012-11" db="EMBL/GenBank/DDBJ databases">
        <authorList>
            <person name="Lucero-Rivera Y.E."/>
            <person name="Tovar-Ramirez D."/>
        </authorList>
    </citation>
    <scope>NUCLEOTIDE SEQUENCE [LARGE SCALE GENOMIC DNA]</scope>
    <source>
        <strain evidence="4">Araruama</strain>
    </source>
</reference>
<accession>A0A1V1P8N8</accession>
<comment type="caution">
    <text evidence="3">The sequence shown here is derived from an EMBL/GenBank/DDBJ whole genome shotgun (WGS) entry which is preliminary data.</text>
</comment>
<evidence type="ECO:0000259" key="2">
    <source>
        <dbReference type="Pfam" id="PF18998"/>
    </source>
</evidence>
<dbReference type="Gene3D" id="2.60.40.10">
    <property type="entry name" value="Immunoglobulins"/>
    <property type="match status" value="1"/>
</dbReference>
<sequence>MNLWITSQSILDFELSPGDEIGIFDGDICVGSGVVDENSSNEMIVIITSEDDGTGSGFSEGHKIGFRIWDASQETEYQNIAGVFYDLSTGNEIFDDTFKGNDDRAVQLKNAFVEQIIDLKSGWNVFSTFAMPEQPDMLDVLKTQIDANIIEKVIDEQGNRIIFSAFTNSWINQIGDISNAKGYQIKTKADTSLNITGTQATLPFTIPLSEGWNIIAYPCNVPQNALQILASLIDEKILIKIIDESGNRIIYSAFNDSWINQIGNLEPGKGYLVKVSEDTELTINIPVPNNSRKRSGRSQRDSNESTPKHCSPVWDGHPYNSMKLWIFNIDNYDIEPGDEICVLDNENCVGVGIVDGQISPQNMLTITASQDDGSGNGFQVGNPIHFILWDESAQQEISSITATFLNMETAQQIDLQPGFEGNTDVAVKLFIEGTSEPEDEEITDIRFTNITGTQMTVSWRGKSDVIGKVHYGYQENNVITWYIAEDDRGNNFKDDIHHVTLTALSPESTYLIEIISGDEKDNNNGQYYQQSTGTILAPVSNTCQPSGKIYSDPGFSEPAHEDVIIYVTILGDEVDNPSSTASVLAENGYWFVDLVNLRTENYQEYYTFTCNESLIFVEAQAGSNGSDQMAIQSINFEPDQTPIMGTGPAHTIKVISGNNGSITPKGSTQVKHNASLTIFIQPDTHFDVEDVTIDGQSIGAVNSYTFTNVKADHTVEASFVRKAFVISSSADTHGQISPNGSIAVSGGDNQSFMIIPDACYYVYDVKIDNQSIGQVEEYLFQSVDNNHSIKAFFEVDTYDIISSAKFGGTISPSGSIKADCGDQLTFQIVPDDGFSIDDVKVDQNSVGSVSEYTLKDIKQDSRVEASFSLIYSLNDGWNLISLALEPETKFTAASLVNSINQSGAEVKAIQTWFGSGWKTYNTGAPFGDFDIEIGKGYNLLVTKPGQWKNSGNRWTIMTYEIQLGYNLVGFPASTFNKASDVTNKMNTQKITITKILDWNGNGWNHFSANKIYTDYDLTNTHGYFLFANEPLTIHLPIK</sequence>
<organism evidence="3 4">
    <name type="scientific">Candidatus Magnetoglobus multicellularis str. Araruama</name>
    <dbReference type="NCBI Taxonomy" id="890399"/>
    <lineage>
        <taxon>Bacteria</taxon>
        <taxon>Pseudomonadati</taxon>
        <taxon>Thermodesulfobacteriota</taxon>
        <taxon>Desulfobacteria</taxon>
        <taxon>Desulfobacterales</taxon>
        <taxon>Desulfobacteraceae</taxon>
        <taxon>Candidatus Magnetoglobus</taxon>
    </lineage>
</organism>
<dbReference type="CDD" id="cd00063">
    <property type="entry name" value="FN3"/>
    <property type="match status" value="1"/>
</dbReference>
<dbReference type="AlphaFoldDB" id="A0A1V1P8N8"/>
<dbReference type="GO" id="GO:0003993">
    <property type="term" value="F:acid phosphatase activity"/>
    <property type="evidence" value="ECO:0007669"/>
    <property type="project" value="InterPro"/>
</dbReference>
<dbReference type="InterPro" id="IPR008963">
    <property type="entry name" value="Purple_acid_Pase-like_N"/>
</dbReference>
<evidence type="ECO:0000313" key="4">
    <source>
        <dbReference type="Proteomes" id="UP000189670"/>
    </source>
</evidence>
<dbReference type="EMBL" id="ATBP01000294">
    <property type="protein sequence ID" value="ETR71269.1"/>
    <property type="molecule type" value="Genomic_DNA"/>
</dbReference>
<dbReference type="Pfam" id="PF18998">
    <property type="entry name" value="Flg_new_2"/>
    <property type="match status" value="1"/>
</dbReference>
<feature type="region of interest" description="Disordered" evidence="1">
    <location>
        <begin position="285"/>
        <end position="312"/>
    </location>
</feature>
<name>A0A1V1P8N8_9BACT</name>
<dbReference type="Proteomes" id="UP000189670">
    <property type="component" value="Unassembled WGS sequence"/>
</dbReference>
<dbReference type="SUPFAM" id="SSF49363">
    <property type="entry name" value="Purple acid phosphatase, N-terminal domain"/>
    <property type="match status" value="1"/>
</dbReference>
<feature type="domain" description="Bacterial repeat" evidence="2">
    <location>
        <begin position="651"/>
        <end position="722"/>
    </location>
</feature>
<evidence type="ECO:0000313" key="3">
    <source>
        <dbReference type="EMBL" id="ETR71269.1"/>
    </source>
</evidence>